<reference evidence="1" key="1">
    <citation type="journal article" date="2015" name="Nature">
        <title>Complex archaea that bridge the gap between prokaryotes and eukaryotes.</title>
        <authorList>
            <person name="Spang A."/>
            <person name="Saw J.H."/>
            <person name="Jorgensen S.L."/>
            <person name="Zaremba-Niedzwiedzka K."/>
            <person name="Martijn J."/>
            <person name="Lind A.E."/>
            <person name="van Eijk R."/>
            <person name="Schleper C."/>
            <person name="Guy L."/>
            <person name="Ettema T.J."/>
        </authorList>
    </citation>
    <scope>NUCLEOTIDE SEQUENCE</scope>
</reference>
<organism evidence="1">
    <name type="scientific">marine sediment metagenome</name>
    <dbReference type="NCBI Taxonomy" id="412755"/>
    <lineage>
        <taxon>unclassified sequences</taxon>
        <taxon>metagenomes</taxon>
        <taxon>ecological metagenomes</taxon>
    </lineage>
</organism>
<comment type="caution">
    <text evidence="1">The sequence shown here is derived from an EMBL/GenBank/DDBJ whole genome shotgun (WGS) entry which is preliminary data.</text>
</comment>
<name>A0A0F9KBS5_9ZZZZ</name>
<accession>A0A0F9KBS5</accession>
<evidence type="ECO:0000313" key="1">
    <source>
        <dbReference type="EMBL" id="KKM72156.1"/>
    </source>
</evidence>
<proteinExistence type="predicted"/>
<gene>
    <name evidence="1" type="ORF">LCGC14_1423380</name>
</gene>
<dbReference type="EMBL" id="LAZR01009520">
    <property type="protein sequence ID" value="KKM72156.1"/>
    <property type="molecule type" value="Genomic_DNA"/>
</dbReference>
<protein>
    <submittedName>
        <fullName evidence="1">Uncharacterized protein</fullName>
    </submittedName>
</protein>
<dbReference type="AlphaFoldDB" id="A0A0F9KBS5"/>
<sequence>MSSGNIDFELQNADIRLITSVPVVIINIKSALGGKQAILACVSGDPASLAVAGTGHALTFHKGCLMSRVDNGTLYVNTNGSAPTWQVQA</sequence>